<feature type="compositionally biased region" description="Polar residues" evidence="1">
    <location>
        <begin position="300"/>
        <end position="322"/>
    </location>
</feature>
<feature type="non-terminal residue" evidence="4">
    <location>
        <position position="585"/>
    </location>
</feature>
<keyword evidence="2" id="KW-0472">Membrane</keyword>
<feature type="transmembrane region" description="Helical" evidence="2">
    <location>
        <begin position="88"/>
        <end position="111"/>
    </location>
</feature>
<name>A0A8H6VLU6_9PEZI</name>
<dbReference type="EMBL" id="JABCIY010000043">
    <property type="protein sequence ID" value="KAF7195057.1"/>
    <property type="molecule type" value="Genomic_DNA"/>
</dbReference>
<feature type="transmembrane region" description="Helical" evidence="2">
    <location>
        <begin position="132"/>
        <end position="153"/>
    </location>
</feature>
<keyword evidence="5" id="KW-1185">Reference proteome</keyword>
<dbReference type="PANTHER" id="PTHR42109:SF2">
    <property type="entry name" value="INTEGRAL MEMBRANE PROTEIN"/>
    <property type="match status" value="1"/>
</dbReference>
<keyword evidence="2" id="KW-0812">Transmembrane</keyword>
<accession>A0A8H6VLU6</accession>
<evidence type="ECO:0000313" key="5">
    <source>
        <dbReference type="Proteomes" id="UP000660729"/>
    </source>
</evidence>
<sequence>MAFQSSYDLMTSYKVLHRSIMSLPSTHSSWELACAELAYYTIALLPIAYIFYTQGRTALRAWIYLSLYTGLQIAGNAIIAAAGPNGEYSYIGPVLASVGLSPLLIGTAGILHQWFGTTRFFRNSYPGLSKRVQIISIVFHVGATMSIALIAAGGSMAAQSDPPSYALTLLRIGAIVLFAMFLILCGMTVWLSFKYMRDSSKALIWAVIISLPALAVRYVYELFSSFSSNLDFNPIYGRLVFRVVLEVVPQAFVLLVLIVGAIVHTEDEIKHDVLIDRTATIPLRDTDEEEGRAVARAQEPRSSLQLRAAQRSTSTASTPSHRSNIRHSLANVKLVCKQIRDELSEEILNAKKTKATGLLVDTKKAEDTRYVGTFRTETIKFPNPRRDPAVLEGFAEVTFAMPFITWEHYPEHDDPFWSENGLPYRSDYYESVGGYDFWLGRFKYTKHISDQGATTWTLDGVKGDLLCDPEYSKIDVVAHESKLAAVKEQVVTKVVEKQDDDSPLERVISKLQAPFHLMAGTYLEDLKFDLVSGIDTFNKVEQYEKEGYRPSYYKVLCQLESRNDMPKRTDDAEICDSAVKATYYL</sequence>
<evidence type="ECO:0000313" key="4">
    <source>
        <dbReference type="EMBL" id="KAF7195057.1"/>
    </source>
</evidence>
<feature type="domain" description="DUF7702" evidence="3">
    <location>
        <begin position="32"/>
        <end position="260"/>
    </location>
</feature>
<feature type="transmembrane region" description="Helical" evidence="2">
    <location>
        <begin position="30"/>
        <end position="52"/>
    </location>
</feature>
<proteinExistence type="predicted"/>
<evidence type="ECO:0000256" key="2">
    <source>
        <dbReference type="SAM" id="Phobius"/>
    </source>
</evidence>
<evidence type="ECO:0000256" key="1">
    <source>
        <dbReference type="SAM" id="MobiDB-lite"/>
    </source>
</evidence>
<dbReference type="Pfam" id="PF24800">
    <property type="entry name" value="DUF7702"/>
    <property type="match status" value="1"/>
</dbReference>
<protein>
    <recommendedName>
        <fullName evidence="3">DUF7702 domain-containing protein</fullName>
    </recommendedName>
</protein>
<feature type="region of interest" description="Disordered" evidence="1">
    <location>
        <begin position="287"/>
        <end position="322"/>
    </location>
</feature>
<gene>
    <name evidence="4" type="ORF">HII31_03525</name>
</gene>
<dbReference type="InterPro" id="IPR056119">
    <property type="entry name" value="DUF7702"/>
</dbReference>
<dbReference type="PANTHER" id="PTHR42109">
    <property type="entry name" value="UNPLACED GENOMIC SCAFFOLD UM_SCAF_CONTIG_1.265, WHOLE GENOME SHOTGUN SEQUENCE"/>
    <property type="match status" value="1"/>
</dbReference>
<organism evidence="4 5">
    <name type="scientific">Pseudocercospora fuligena</name>
    <dbReference type="NCBI Taxonomy" id="685502"/>
    <lineage>
        <taxon>Eukaryota</taxon>
        <taxon>Fungi</taxon>
        <taxon>Dikarya</taxon>
        <taxon>Ascomycota</taxon>
        <taxon>Pezizomycotina</taxon>
        <taxon>Dothideomycetes</taxon>
        <taxon>Dothideomycetidae</taxon>
        <taxon>Mycosphaerellales</taxon>
        <taxon>Mycosphaerellaceae</taxon>
        <taxon>Pseudocercospora</taxon>
    </lineage>
</organism>
<evidence type="ECO:0000259" key="3">
    <source>
        <dbReference type="Pfam" id="PF24800"/>
    </source>
</evidence>
<comment type="caution">
    <text evidence="4">The sequence shown here is derived from an EMBL/GenBank/DDBJ whole genome shotgun (WGS) entry which is preliminary data.</text>
</comment>
<feature type="transmembrane region" description="Helical" evidence="2">
    <location>
        <begin position="61"/>
        <end position="82"/>
    </location>
</feature>
<keyword evidence="2" id="KW-1133">Transmembrane helix</keyword>
<reference evidence="4" key="1">
    <citation type="submission" date="2020-04" db="EMBL/GenBank/DDBJ databases">
        <title>Draft genome resource of the tomato pathogen Pseudocercospora fuligena.</title>
        <authorList>
            <person name="Zaccaron A."/>
        </authorList>
    </citation>
    <scope>NUCLEOTIDE SEQUENCE</scope>
    <source>
        <strain evidence="4">PF001</strain>
    </source>
</reference>
<feature type="transmembrane region" description="Helical" evidence="2">
    <location>
        <begin position="202"/>
        <end position="220"/>
    </location>
</feature>
<feature type="transmembrane region" description="Helical" evidence="2">
    <location>
        <begin position="165"/>
        <end position="190"/>
    </location>
</feature>
<dbReference type="Proteomes" id="UP000660729">
    <property type="component" value="Unassembled WGS sequence"/>
</dbReference>
<dbReference type="OrthoDB" id="2560628at2759"/>
<feature type="transmembrane region" description="Helical" evidence="2">
    <location>
        <begin position="240"/>
        <end position="263"/>
    </location>
</feature>
<dbReference type="AlphaFoldDB" id="A0A8H6VLU6"/>